<proteinExistence type="predicted"/>
<dbReference type="EMBL" id="JACIEZ010000005">
    <property type="protein sequence ID" value="MBB4065691.1"/>
    <property type="molecule type" value="Genomic_DNA"/>
</dbReference>
<name>A0A7W6J865_9HYPH</name>
<dbReference type="RefSeq" id="WP_183366984.1">
    <property type="nucleotide sequence ID" value="NZ_JACIEZ010000005.1"/>
</dbReference>
<comment type="caution">
    <text evidence="1">The sequence shown here is derived from an EMBL/GenBank/DDBJ whole genome shotgun (WGS) entry which is preliminary data.</text>
</comment>
<keyword evidence="2" id="KW-1185">Reference proteome</keyword>
<accession>A0A7W6J865</accession>
<reference evidence="1 2" key="1">
    <citation type="submission" date="2020-08" db="EMBL/GenBank/DDBJ databases">
        <title>Genomic Encyclopedia of Type Strains, Phase IV (KMG-IV): sequencing the most valuable type-strain genomes for metagenomic binning, comparative biology and taxonomic classification.</title>
        <authorList>
            <person name="Goeker M."/>
        </authorList>
    </citation>
    <scope>NUCLEOTIDE SEQUENCE [LARGE SCALE GENOMIC DNA]</scope>
    <source>
        <strain evidence="1 2">DSM 29853</strain>
    </source>
</reference>
<evidence type="ECO:0000313" key="2">
    <source>
        <dbReference type="Proteomes" id="UP000528286"/>
    </source>
</evidence>
<dbReference type="Proteomes" id="UP000528286">
    <property type="component" value="Unassembled WGS sequence"/>
</dbReference>
<dbReference type="InterPro" id="IPR012106">
    <property type="entry name" value="Phage_Mu_Gp1"/>
</dbReference>
<protein>
    <submittedName>
        <fullName evidence="1">Phage I-like protein</fullName>
    </submittedName>
</protein>
<sequence>MEIISGFVTFAAELTNGDIPEWVKIAPRGRVTARDGRVFDVSPEALVDRFKSEGISIPVDLNHATILKAGRGEESPAYGWIEELEARPNGLYGRVKWLARGRAILAERSHPFLSPAFGATDEKGRTVWLHSVGLVATPALVMPALASAQTHKGAPTNMTNSKLAEALGLSPDVSESDIFAAVADLKAKASSTSNVISSASEAMEVLSAEVGKARRSRIEARVDQAIKAGTATPALRDFCITLADLDEGMFEQFCAKMGTPFAYLSTPAITNEQEARFLEQRPKETSVTMSTDAQRLAAQLGIDVKSIL</sequence>
<dbReference type="AlphaFoldDB" id="A0A7W6J865"/>
<evidence type="ECO:0000313" key="1">
    <source>
        <dbReference type="EMBL" id="MBB4065691.1"/>
    </source>
</evidence>
<organism evidence="1 2">
    <name type="scientific">Gellertiella hungarica</name>
    <dbReference type="NCBI Taxonomy" id="1572859"/>
    <lineage>
        <taxon>Bacteria</taxon>
        <taxon>Pseudomonadati</taxon>
        <taxon>Pseudomonadota</taxon>
        <taxon>Alphaproteobacteria</taxon>
        <taxon>Hyphomicrobiales</taxon>
        <taxon>Rhizobiaceae</taxon>
        <taxon>Gellertiella</taxon>
    </lineage>
</organism>
<dbReference type="Pfam" id="PF10123">
    <property type="entry name" value="Mu-like_Pro"/>
    <property type="match status" value="1"/>
</dbReference>
<gene>
    <name evidence="1" type="ORF">GGR23_002898</name>
</gene>